<gene>
    <name evidence="4" type="ORF">EJA19_08115</name>
</gene>
<feature type="binding site" evidence="2">
    <location>
        <position position="129"/>
    </location>
    <ligand>
        <name>Mn(2+)</name>
        <dbReference type="ChEBI" id="CHEBI:29035"/>
        <label>2</label>
    </ligand>
</feature>
<comment type="caution">
    <text evidence="4">The sequence shown here is derived from an EMBL/GenBank/DDBJ whole genome shotgun (WGS) entry which is preliminary data.</text>
</comment>
<dbReference type="SUPFAM" id="SSF55031">
    <property type="entry name" value="Bacterial exopeptidase dimerisation domain"/>
    <property type="match status" value="1"/>
</dbReference>
<reference evidence="4 5" key="1">
    <citation type="submission" date="2018-12" db="EMBL/GenBank/DDBJ databases">
        <title>Mangrovimonas spongiae sp. nov., a novel member of the genus Mangrovimonas isolated from marine sponge.</title>
        <authorList>
            <person name="Zhuang L."/>
            <person name="Luo L."/>
        </authorList>
    </citation>
    <scope>NUCLEOTIDE SEQUENCE [LARGE SCALE GENOMIC DNA]</scope>
    <source>
        <strain evidence="4 5">HN-E26</strain>
    </source>
</reference>
<keyword evidence="1 4" id="KW-0378">Hydrolase</keyword>
<dbReference type="EMBL" id="RWBG01000003">
    <property type="protein sequence ID" value="RSK39838.1"/>
    <property type="molecule type" value="Genomic_DNA"/>
</dbReference>
<feature type="binding site" evidence="2">
    <location>
        <position position="350"/>
    </location>
    <ligand>
        <name>Mn(2+)</name>
        <dbReference type="ChEBI" id="CHEBI:29035"/>
        <label>2</label>
    </ligand>
</feature>
<dbReference type="Proteomes" id="UP000270620">
    <property type="component" value="Unassembled WGS sequence"/>
</dbReference>
<evidence type="ECO:0000313" key="4">
    <source>
        <dbReference type="EMBL" id="RSK39838.1"/>
    </source>
</evidence>
<feature type="binding site" evidence="2">
    <location>
        <position position="96"/>
    </location>
    <ligand>
        <name>Mn(2+)</name>
        <dbReference type="ChEBI" id="CHEBI:29035"/>
        <label>2</label>
    </ligand>
</feature>
<dbReference type="InterPro" id="IPR036264">
    <property type="entry name" value="Bact_exopeptidase_dim_dom"/>
</dbReference>
<dbReference type="PANTHER" id="PTHR11014:SF169">
    <property type="entry name" value="CLAN MH, FAMILY M20, PEPTIDASE T-LIKE METALLOPEPTIDASE"/>
    <property type="match status" value="1"/>
</dbReference>
<accession>A0A428K0E3</accession>
<organism evidence="4 5">
    <name type="scientific">Mangrovimonas spongiae</name>
    <dbReference type="NCBI Taxonomy" id="2494697"/>
    <lineage>
        <taxon>Bacteria</taxon>
        <taxon>Pseudomonadati</taxon>
        <taxon>Bacteroidota</taxon>
        <taxon>Flavobacteriia</taxon>
        <taxon>Flavobacteriales</taxon>
        <taxon>Flavobacteriaceae</taxon>
        <taxon>Mangrovimonas</taxon>
    </lineage>
</organism>
<dbReference type="InterPro" id="IPR011650">
    <property type="entry name" value="Peptidase_M20_dimer"/>
</dbReference>
<dbReference type="GO" id="GO:0046872">
    <property type="term" value="F:metal ion binding"/>
    <property type="evidence" value="ECO:0007669"/>
    <property type="project" value="UniProtKB-KW"/>
</dbReference>
<dbReference type="NCBIfam" id="TIGR01891">
    <property type="entry name" value="amidohydrolases"/>
    <property type="match status" value="1"/>
</dbReference>
<dbReference type="Gene3D" id="3.40.630.10">
    <property type="entry name" value="Zn peptidases"/>
    <property type="match status" value="1"/>
</dbReference>
<dbReference type="PIRSF" id="PIRSF005962">
    <property type="entry name" value="Pept_M20D_amidohydro"/>
    <property type="match status" value="1"/>
</dbReference>
<keyword evidence="2" id="KW-0464">Manganese</keyword>
<evidence type="ECO:0000256" key="2">
    <source>
        <dbReference type="PIRSR" id="PIRSR005962-1"/>
    </source>
</evidence>
<keyword evidence="2" id="KW-0479">Metal-binding</keyword>
<comment type="cofactor">
    <cofactor evidence="2">
        <name>Mn(2+)</name>
        <dbReference type="ChEBI" id="CHEBI:29035"/>
    </cofactor>
    <text evidence="2">The Mn(2+) ion enhances activity.</text>
</comment>
<dbReference type="OrthoDB" id="9776731at2"/>
<evidence type="ECO:0000313" key="5">
    <source>
        <dbReference type="Proteomes" id="UP000270620"/>
    </source>
</evidence>
<feature type="domain" description="Peptidase M20 dimerisation" evidence="3">
    <location>
        <begin position="177"/>
        <end position="277"/>
    </location>
</feature>
<dbReference type="InterPro" id="IPR002933">
    <property type="entry name" value="Peptidase_M20"/>
</dbReference>
<dbReference type="RefSeq" id="WP_125467862.1">
    <property type="nucleotide sequence ID" value="NZ_RWBG01000003.1"/>
</dbReference>
<dbReference type="GO" id="GO:0016787">
    <property type="term" value="F:hydrolase activity"/>
    <property type="evidence" value="ECO:0007669"/>
    <property type="project" value="UniProtKB-KW"/>
</dbReference>
<dbReference type="Pfam" id="PF07687">
    <property type="entry name" value="M20_dimer"/>
    <property type="match status" value="1"/>
</dbReference>
<sequence length="377" mass="42295">MNLNNLTTYRKQIHQNPELSGQEKQTAKQLIHAIKKLNPTEIITNINGYSFAVIFDSGNTGKTVMFRAELDALPIQEINTFSHQSKTKGVSHKCGHDGHMTILYGLAQELQKTTIAKGRVILLFQSAEETGEGAKAILNDEKFKSITPDFIFALHNVPGYPFGDVICKTETFTPSVVSLAVTLQGKTAHAAEPENGINPDIALQELIFKIKQLENPNQDDKDFSTIATVFATLGSKDYGISAGNAELHFTIRCWTLKQLHILKQHITNIVKNTCNKYQLNHTLDWFEEFASNKNDESATKHIKKAAKHLNFNYIEKTHPFKWGEDFGLFTQHYKGAMFGLGAGQNTPALHNPDYDFPDNITENGILMFYQILKQINA</sequence>
<feature type="binding site" evidence="2">
    <location>
        <position position="155"/>
    </location>
    <ligand>
        <name>Mn(2+)</name>
        <dbReference type="ChEBI" id="CHEBI:29035"/>
        <label>2</label>
    </ligand>
</feature>
<evidence type="ECO:0000259" key="3">
    <source>
        <dbReference type="Pfam" id="PF07687"/>
    </source>
</evidence>
<dbReference type="Gene3D" id="3.30.70.360">
    <property type="match status" value="1"/>
</dbReference>
<dbReference type="Pfam" id="PF01546">
    <property type="entry name" value="Peptidase_M20"/>
    <property type="match status" value="1"/>
</dbReference>
<evidence type="ECO:0000256" key="1">
    <source>
        <dbReference type="ARBA" id="ARBA00022801"/>
    </source>
</evidence>
<proteinExistence type="predicted"/>
<dbReference type="PANTHER" id="PTHR11014">
    <property type="entry name" value="PEPTIDASE M20 FAMILY MEMBER"/>
    <property type="match status" value="1"/>
</dbReference>
<feature type="binding site" evidence="2">
    <location>
        <position position="94"/>
    </location>
    <ligand>
        <name>Mn(2+)</name>
        <dbReference type="ChEBI" id="CHEBI:29035"/>
        <label>2</label>
    </ligand>
</feature>
<dbReference type="InterPro" id="IPR017439">
    <property type="entry name" value="Amidohydrolase"/>
</dbReference>
<name>A0A428K0E3_9FLAO</name>
<protein>
    <submittedName>
        <fullName evidence="4">Amidohydrolase</fullName>
    </submittedName>
</protein>
<keyword evidence="5" id="KW-1185">Reference proteome</keyword>
<dbReference type="SUPFAM" id="SSF53187">
    <property type="entry name" value="Zn-dependent exopeptidases"/>
    <property type="match status" value="1"/>
</dbReference>
<dbReference type="AlphaFoldDB" id="A0A428K0E3"/>